<dbReference type="PANTHER" id="PTHR43581">
    <property type="entry name" value="ATP/GTP PHOSPHATASE"/>
    <property type="match status" value="1"/>
</dbReference>
<dbReference type="InterPro" id="IPR041685">
    <property type="entry name" value="AAA_GajA/Old/RecF-like"/>
</dbReference>
<dbReference type="InterPro" id="IPR051396">
    <property type="entry name" value="Bact_Antivir_Def_Nuclease"/>
</dbReference>
<accession>A0AB38TMU9</accession>
<dbReference type="Pfam" id="PF20469">
    <property type="entry name" value="OLD-like_TOPRIM"/>
    <property type="match status" value="1"/>
</dbReference>
<dbReference type="InterPro" id="IPR027417">
    <property type="entry name" value="P-loop_NTPase"/>
</dbReference>
<gene>
    <name evidence="3" type="ORF">NYZ96_13080</name>
</gene>
<dbReference type="SUPFAM" id="SSF52540">
    <property type="entry name" value="P-loop containing nucleoside triphosphate hydrolases"/>
    <property type="match status" value="1"/>
</dbReference>
<proteinExistence type="predicted"/>
<feature type="domain" description="Endonuclease GajA/Old nuclease/RecF-like AAA" evidence="1">
    <location>
        <begin position="1"/>
        <end position="101"/>
    </location>
</feature>
<dbReference type="RefSeq" id="WP_164466884.1">
    <property type="nucleotide sequence ID" value="NZ_CADEQD010000001.1"/>
</dbReference>
<evidence type="ECO:0000259" key="2">
    <source>
        <dbReference type="Pfam" id="PF20469"/>
    </source>
</evidence>
<dbReference type="PANTHER" id="PTHR43581:SF2">
    <property type="entry name" value="EXCINUCLEASE ATPASE SUBUNIT"/>
    <property type="match status" value="1"/>
</dbReference>
<dbReference type="EMBL" id="CP104214">
    <property type="protein sequence ID" value="UWX69151.1"/>
    <property type="molecule type" value="Genomic_DNA"/>
</dbReference>
<evidence type="ECO:0000313" key="3">
    <source>
        <dbReference type="EMBL" id="UWX69151.1"/>
    </source>
</evidence>
<evidence type="ECO:0000259" key="1">
    <source>
        <dbReference type="Pfam" id="PF13175"/>
    </source>
</evidence>
<protein>
    <submittedName>
        <fullName evidence="3">AAA family ATPase</fullName>
    </submittedName>
</protein>
<dbReference type="Proteomes" id="UP001059745">
    <property type="component" value="Chromosome 1"/>
</dbReference>
<dbReference type="CDD" id="cd01026">
    <property type="entry name" value="TOPRIM_OLD"/>
    <property type="match status" value="1"/>
</dbReference>
<name>A0AB38TMU9_BURGA</name>
<sequence length="561" mass="62630">MRLAGLLVRNYKLIGATACGIRIDDIVVLVGRNNSGKSTILDAYEVFASGGKELDESHFHDAVTKNPIEITGVFNSISEEDKEIIGKKWTHEDQEYGKCIKVRWVWWKPGIKGQKQSYDPVAGNFVDGGVGGWDSLIQSRIPQPVRIRPTDPIDTTQTKIVSMLKDYVKSSLKSDAGSTKAAFEQIEILAKKVFEDSKASFDDVAQRITANVSQVFPGTTIEVVPRSKDAIDEKLIAADSYLRIGTGGNSATPLLLQGTGLQRALLWSTLSVMSETPGKKKTKAVEDVQRILLIDEPEAFLHPPTVRNARESLYDFALNNPEWQVIATSHSPIFIDLSKDHTTIIRVDPTVTEQHFVSTDLISFDKDERMHLKMVRACNPVVNEFFFYENVVLVEGPTEHLVVKHVAEKLGLEIHVIDCMGKGNLPLFARVLNHFKMPYLVIHDSDTPKFLRKGLMVSSGVWSLNEKIRDAALHSGLGQIFTQFPHFEGQFLDEELTGGKVDRVLDVLSATDSPEYEAVVATYTRVLKRDVAVFTTTEDAFETKRKAYVDAKNLHADPHWV</sequence>
<dbReference type="InterPro" id="IPR034139">
    <property type="entry name" value="TOPRIM_OLD"/>
</dbReference>
<evidence type="ECO:0000313" key="4">
    <source>
        <dbReference type="Proteomes" id="UP001059745"/>
    </source>
</evidence>
<dbReference type="Pfam" id="PF13175">
    <property type="entry name" value="AAA_15"/>
    <property type="match status" value="2"/>
</dbReference>
<dbReference type="Gene3D" id="3.40.50.300">
    <property type="entry name" value="P-loop containing nucleotide triphosphate hydrolases"/>
    <property type="match status" value="1"/>
</dbReference>
<dbReference type="AlphaFoldDB" id="A0AB38TMU9"/>
<organism evidence="3 4">
    <name type="scientific">Burkholderia gladioli</name>
    <name type="common">Pseudomonas marginata</name>
    <name type="synonym">Phytomonas marginata</name>
    <dbReference type="NCBI Taxonomy" id="28095"/>
    <lineage>
        <taxon>Bacteria</taxon>
        <taxon>Pseudomonadati</taxon>
        <taxon>Pseudomonadota</taxon>
        <taxon>Betaproteobacteria</taxon>
        <taxon>Burkholderiales</taxon>
        <taxon>Burkholderiaceae</taxon>
        <taxon>Burkholderia</taxon>
    </lineage>
</organism>
<feature type="domain" description="OLD protein-like TOPRIM" evidence="2">
    <location>
        <begin position="386"/>
        <end position="446"/>
    </location>
</feature>
<reference evidence="3" key="1">
    <citation type="submission" date="2022-09" db="EMBL/GenBank/DDBJ databases">
        <title>Genomic of Burkholderia gladioli.</title>
        <authorList>
            <person name="Wu H."/>
        </authorList>
    </citation>
    <scope>NUCLEOTIDE SEQUENCE</scope>
    <source>
        <strain evidence="3">ZN-S4</strain>
    </source>
</reference>
<feature type="domain" description="Endonuclease GajA/Old nuclease/RecF-like AAA" evidence="1">
    <location>
        <begin position="157"/>
        <end position="335"/>
    </location>
</feature>